<organism evidence="1 2">
    <name type="scientific">Leptosia nina</name>
    <dbReference type="NCBI Taxonomy" id="320188"/>
    <lineage>
        <taxon>Eukaryota</taxon>
        <taxon>Metazoa</taxon>
        <taxon>Ecdysozoa</taxon>
        <taxon>Arthropoda</taxon>
        <taxon>Hexapoda</taxon>
        <taxon>Insecta</taxon>
        <taxon>Pterygota</taxon>
        <taxon>Neoptera</taxon>
        <taxon>Endopterygota</taxon>
        <taxon>Lepidoptera</taxon>
        <taxon>Glossata</taxon>
        <taxon>Ditrysia</taxon>
        <taxon>Papilionoidea</taxon>
        <taxon>Pieridae</taxon>
        <taxon>Pierinae</taxon>
        <taxon>Leptosia</taxon>
    </lineage>
</organism>
<dbReference type="Proteomes" id="UP001497472">
    <property type="component" value="Unassembled WGS sequence"/>
</dbReference>
<accession>A0AAV1JAW3</accession>
<evidence type="ECO:0000313" key="2">
    <source>
        <dbReference type="Proteomes" id="UP001497472"/>
    </source>
</evidence>
<sequence>MASSRKSLRLLNIIRQCQNIRLEYLINLEVINDNTEGYRFIKYIMMNAAHDEEDAANKAKLEDAITEARGVWGEEQSEAINQVLTSAPHAITHVAGVSFMQRRMEAN</sequence>
<keyword evidence="2" id="KW-1185">Reference proteome</keyword>
<reference evidence="1 2" key="1">
    <citation type="submission" date="2023-11" db="EMBL/GenBank/DDBJ databases">
        <authorList>
            <person name="Okamura Y."/>
        </authorList>
    </citation>
    <scope>NUCLEOTIDE SEQUENCE [LARGE SCALE GENOMIC DNA]</scope>
</reference>
<comment type="caution">
    <text evidence="1">The sequence shown here is derived from an EMBL/GenBank/DDBJ whole genome shotgun (WGS) entry which is preliminary data.</text>
</comment>
<name>A0AAV1JAW3_9NEOP</name>
<evidence type="ECO:0000313" key="1">
    <source>
        <dbReference type="EMBL" id="CAK1546326.1"/>
    </source>
</evidence>
<gene>
    <name evidence="1" type="ORF">LNINA_LOCUS5905</name>
</gene>
<dbReference type="EMBL" id="CAVLEF010000007">
    <property type="protein sequence ID" value="CAK1546326.1"/>
    <property type="molecule type" value="Genomic_DNA"/>
</dbReference>
<dbReference type="AlphaFoldDB" id="A0AAV1JAW3"/>
<protein>
    <submittedName>
        <fullName evidence="1">Uncharacterized protein</fullName>
    </submittedName>
</protein>
<proteinExistence type="predicted"/>